<evidence type="ECO:0000313" key="5">
    <source>
        <dbReference type="Proteomes" id="UP000093355"/>
    </source>
</evidence>
<dbReference type="PROSITE" id="PS50887">
    <property type="entry name" value="GGDEF"/>
    <property type="match status" value="2"/>
</dbReference>
<feature type="transmembrane region" description="Helical" evidence="2">
    <location>
        <begin position="85"/>
        <end position="105"/>
    </location>
</feature>
<keyword evidence="5" id="KW-1185">Reference proteome</keyword>
<dbReference type="CDD" id="cd01949">
    <property type="entry name" value="GGDEF"/>
    <property type="match status" value="2"/>
</dbReference>
<evidence type="ECO:0000256" key="2">
    <source>
        <dbReference type="SAM" id="Phobius"/>
    </source>
</evidence>
<name>A0A1B9N7T4_9MICO</name>
<feature type="transmembrane region" description="Helical" evidence="2">
    <location>
        <begin position="111"/>
        <end position="129"/>
    </location>
</feature>
<feature type="transmembrane region" description="Helical" evidence="2">
    <location>
        <begin position="136"/>
        <end position="154"/>
    </location>
</feature>
<feature type="transmembrane region" description="Helical" evidence="2">
    <location>
        <begin position="166"/>
        <end position="184"/>
    </location>
</feature>
<dbReference type="SUPFAM" id="SSF55073">
    <property type="entry name" value="Nucleotide cyclase"/>
    <property type="match status" value="2"/>
</dbReference>
<dbReference type="Pfam" id="PF00990">
    <property type="entry name" value="GGDEF"/>
    <property type="match status" value="2"/>
</dbReference>
<keyword evidence="2" id="KW-0812">Transmembrane</keyword>
<dbReference type="InterPro" id="IPR050469">
    <property type="entry name" value="Diguanylate_Cyclase"/>
</dbReference>
<protein>
    <recommendedName>
        <fullName evidence="3">GGDEF domain-containing protein</fullName>
    </recommendedName>
</protein>
<evidence type="ECO:0000256" key="1">
    <source>
        <dbReference type="SAM" id="MobiDB-lite"/>
    </source>
</evidence>
<reference evidence="4 5" key="1">
    <citation type="submission" date="2016-05" db="EMBL/GenBank/DDBJ databases">
        <authorList>
            <person name="Lavstsen T."/>
            <person name="Jespersen J.S."/>
        </authorList>
    </citation>
    <scope>NUCLEOTIDE SEQUENCE [LARGE SCALE GENOMIC DNA]</scope>
    <source>
        <strain evidence="4 5">YLB-01</strain>
    </source>
</reference>
<dbReference type="InterPro" id="IPR043128">
    <property type="entry name" value="Rev_trsase/Diguanyl_cyclase"/>
</dbReference>
<proteinExistence type="predicted"/>
<dbReference type="Gene3D" id="3.30.70.270">
    <property type="match status" value="2"/>
</dbReference>
<feature type="domain" description="GGDEF" evidence="3">
    <location>
        <begin position="217"/>
        <end position="337"/>
    </location>
</feature>
<dbReference type="PANTHER" id="PTHR45138">
    <property type="entry name" value="REGULATORY COMPONENTS OF SENSORY TRANSDUCTION SYSTEM"/>
    <property type="match status" value="1"/>
</dbReference>
<feature type="transmembrane region" description="Helical" evidence="2">
    <location>
        <begin position="28"/>
        <end position="50"/>
    </location>
</feature>
<accession>A0A1B9N7T4</accession>
<organism evidence="4 5">
    <name type="scientific">Microbacterium sediminis</name>
    <dbReference type="NCBI Taxonomy" id="904291"/>
    <lineage>
        <taxon>Bacteria</taxon>
        <taxon>Bacillati</taxon>
        <taxon>Actinomycetota</taxon>
        <taxon>Actinomycetes</taxon>
        <taxon>Micrococcales</taxon>
        <taxon>Microbacteriaceae</taxon>
        <taxon>Microbacterium</taxon>
    </lineage>
</organism>
<comment type="caution">
    <text evidence="4">The sequence shown here is derived from an EMBL/GenBank/DDBJ whole genome shotgun (WGS) entry which is preliminary data.</text>
</comment>
<feature type="transmembrane region" description="Helical" evidence="2">
    <location>
        <begin position="380"/>
        <end position="400"/>
    </location>
</feature>
<dbReference type="PANTHER" id="PTHR45138:SF9">
    <property type="entry name" value="DIGUANYLATE CYCLASE DGCM-RELATED"/>
    <property type="match status" value="1"/>
</dbReference>
<feature type="transmembrane region" description="Helical" evidence="2">
    <location>
        <begin position="62"/>
        <end position="78"/>
    </location>
</feature>
<feature type="transmembrane region" description="Helical" evidence="2">
    <location>
        <begin position="482"/>
        <end position="501"/>
    </location>
</feature>
<feature type="transmembrane region" description="Helical" evidence="2">
    <location>
        <begin position="353"/>
        <end position="374"/>
    </location>
</feature>
<feature type="transmembrane region" description="Helical" evidence="2">
    <location>
        <begin position="407"/>
        <end position="426"/>
    </location>
</feature>
<evidence type="ECO:0000313" key="4">
    <source>
        <dbReference type="EMBL" id="OCG72659.1"/>
    </source>
</evidence>
<feature type="transmembrane region" description="Helical" evidence="2">
    <location>
        <begin position="458"/>
        <end position="476"/>
    </location>
</feature>
<dbReference type="NCBIfam" id="TIGR00254">
    <property type="entry name" value="GGDEF"/>
    <property type="match status" value="2"/>
</dbReference>
<gene>
    <name evidence="4" type="ORF">A7J15_10490</name>
</gene>
<keyword evidence="2" id="KW-1133">Transmembrane helix</keyword>
<feature type="transmembrane region" description="Helical" evidence="2">
    <location>
        <begin position="432"/>
        <end position="451"/>
    </location>
</feature>
<dbReference type="Proteomes" id="UP000093355">
    <property type="component" value="Unassembled WGS sequence"/>
</dbReference>
<dbReference type="STRING" id="904291.A7J15_10490"/>
<keyword evidence="2" id="KW-0472">Membrane</keyword>
<dbReference type="GO" id="GO:0052621">
    <property type="term" value="F:diguanylate cyclase activity"/>
    <property type="evidence" value="ECO:0007669"/>
    <property type="project" value="TreeGrafter"/>
</dbReference>
<dbReference type="EMBL" id="LXMD01000029">
    <property type="protein sequence ID" value="OCG72659.1"/>
    <property type="molecule type" value="Genomic_DNA"/>
</dbReference>
<feature type="domain" description="GGDEF" evidence="3">
    <location>
        <begin position="542"/>
        <end position="653"/>
    </location>
</feature>
<evidence type="ECO:0000259" key="3">
    <source>
        <dbReference type="PROSITE" id="PS50887"/>
    </source>
</evidence>
<dbReference type="AlphaFoldDB" id="A0A1B9N7T4"/>
<sequence>MKDMSRSTDRLLSPVGDRLRHALRRQSVFSGTTALGCAYFAALAGAHLLSHAHTPAQAAPEMTVLLFSLVAMLVALIAGRRLPRWVGILTVVLLSAAFAVVVSSAPEAGTVLGVLFLVPLLMVYLGWSYQPWPARGVGAVVLGLWGVAIVNNPHFAERALSDPWPLLYGGLVCMLVLEISLALGEDLARAVRTDPLTGALNRRGLRRHMREARQRGGQYWLVVADIDGLKPLNDRHGHAAGDALLRATVESWRVVLADEGVVARWGGDEFVIMFRAEGEAAARRVSESLRKAAPQPYSAGLVRVQDGVGVDFLVRLADEELYREKRERRGTGVPTEPTPVPAPDATRARPWSALVSCAAALLYVVTAVVGLLAATDFWEIVTEVAAILVGLVAIVVAARLGDRYPHGGVLAWVGLMAVVLMARAVARDDAGGVIEMLFCLQLFAVIAGWFYRGRVGRAFLLGLYVVLVGALPLISSQTLGRLGPIPIVVALATAWLLLEVVRGVRVGERRLAATDPLTGVLNRYGFDEALAAAIETARRRGRPLSVVTIDFDRFKELNDKQGHDAGDRVLRGAVQAWRHLLRTDDVIGRLGGDEFVVVLPGARAAEAESTIARVHAESDGGWSWGVAELRDDDEITDLIDRADQALYAAKRAR</sequence>
<dbReference type="InterPro" id="IPR000160">
    <property type="entry name" value="GGDEF_dom"/>
</dbReference>
<feature type="region of interest" description="Disordered" evidence="1">
    <location>
        <begin position="325"/>
        <end position="345"/>
    </location>
</feature>
<dbReference type="SMART" id="SM00267">
    <property type="entry name" value="GGDEF"/>
    <property type="match status" value="2"/>
</dbReference>
<dbReference type="InterPro" id="IPR029787">
    <property type="entry name" value="Nucleotide_cyclase"/>
</dbReference>